<dbReference type="CDD" id="cd18785">
    <property type="entry name" value="SF2_C"/>
    <property type="match status" value="1"/>
</dbReference>
<feature type="domain" description="Helicase C-terminal" evidence="2">
    <location>
        <begin position="581"/>
        <end position="630"/>
    </location>
</feature>
<proteinExistence type="predicted"/>
<protein>
    <submittedName>
        <fullName evidence="3">Helicase C-terminal domain-containing protein</fullName>
    </submittedName>
</protein>
<dbReference type="SUPFAM" id="SSF52540">
    <property type="entry name" value="P-loop containing nucleoside triphosphate hydrolases"/>
    <property type="match status" value="1"/>
</dbReference>
<dbReference type="Gene3D" id="3.40.50.300">
    <property type="entry name" value="P-loop containing nucleotide triphosphate hydrolases"/>
    <property type="match status" value="2"/>
</dbReference>
<evidence type="ECO:0000313" key="3">
    <source>
        <dbReference type="EMBL" id="CAK9005420.1"/>
    </source>
</evidence>
<keyword evidence="4" id="KW-1185">Reference proteome</keyword>
<organism evidence="3 4">
    <name type="scientific">Durusdinium trenchii</name>
    <dbReference type="NCBI Taxonomy" id="1381693"/>
    <lineage>
        <taxon>Eukaryota</taxon>
        <taxon>Sar</taxon>
        <taxon>Alveolata</taxon>
        <taxon>Dinophyceae</taxon>
        <taxon>Suessiales</taxon>
        <taxon>Symbiodiniaceae</taxon>
        <taxon>Durusdinium</taxon>
    </lineage>
</organism>
<gene>
    <name evidence="3" type="ORF">SCF082_LOCUS8586</name>
</gene>
<keyword evidence="3" id="KW-0067">ATP-binding</keyword>
<keyword evidence="3" id="KW-0347">Helicase</keyword>
<reference evidence="3 4" key="1">
    <citation type="submission" date="2024-02" db="EMBL/GenBank/DDBJ databases">
        <authorList>
            <person name="Chen Y."/>
            <person name="Shah S."/>
            <person name="Dougan E. K."/>
            <person name="Thang M."/>
            <person name="Chan C."/>
        </authorList>
    </citation>
    <scope>NUCLEOTIDE SEQUENCE [LARGE SCALE GENOMIC DNA]</scope>
</reference>
<accession>A0ABP0IS54</accession>
<dbReference type="InterPro" id="IPR001650">
    <property type="entry name" value="Helicase_C-like"/>
</dbReference>
<dbReference type="Proteomes" id="UP001642464">
    <property type="component" value="Unassembled WGS sequence"/>
</dbReference>
<sequence>MRLAVRPSRPVATPCRATEQTASLLDVKAIEELFERLPEHLREQAAEDLRRRLSPEVTAWMQCWDTDDGALEPEEPDSDDEEEQMHDPRRKKARRAPPVPDDGYPKHLWNNQFQPGCVGFNAHAREVLKSMSWDSPTQGRVELLPQQKVVASLVHPASPVSRLLCDHNTGSGKTLCMVRIVDNFYFDGRPKVLVFPKETVANNFLESLFQWPSRWRDFVCHQNPAAARLASDKEDWWQVRHDRWHLDRSEALQRRASSEGLGLQQAIKEFCVNPMRATLEMKRAFIRGKASTAWVDNYWSAPNPREIHPPAAPLRAYRFTSAGGRAAELVDGVPRGCVFKVGFDTATKNPYSGKVVVMDEGHNLTRPNRLFQGQLDNLRQYMEGATNTVFVSCTGSMEADSSSDPRKLLDAVKGEQNRGLTDEGFLSSHHKRDASFPLQQPAPCADGIYSSQVQSQVTAYTELAGTSLVRYVYQAIKLQKEGKGEESLANYTNMYVYFGSSGQPACRQTLLHNPESRPKFSPVIAAVVEAASRGEKSLVVIRRQTGYKALVALMQHAGEQHGFSVAECENMAEFNHRGNLRGQAFMVLVLEAEKGGEGIEFHAVRHAIYLDVPEGLAVYKQRCGRVVRCGSHSSLPEADRSVRFMFTAAQFPAFARTELGAFALLACCGQWGGPKKVNYNSEPSPEEIIGASKRFARMLERQNISTLAKFHSAWGVSVNEEQVIGEDFSQKLKFRLRKAIEALDEDPDEVKGLIATKTFDEKQMEKLKLQFENMAPSLAKIRGGALDVGFY</sequence>
<evidence type="ECO:0000259" key="2">
    <source>
        <dbReference type="Pfam" id="PF00271"/>
    </source>
</evidence>
<feature type="compositionally biased region" description="Acidic residues" evidence="1">
    <location>
        <begin position="65"/>
        <end position="84"/>
    </location>
</feature>
<dbReference type="GO" id="GO:0004386">
    <property type="term" value="F:helicase activity"/>
    <property type="evidence" value="ECO:0007669"/>
    <property type="project" value="UniProtKB-KW"/>
</dbReference>
<dbReference type="EMBL" id="CAXAMM010004936">
    <property type="protein sequence ID" value="CAK9005420.1"/>
    <property type="molecule type" value="Genomic_DNA"/>
</dbReference>
<dbReference type="InterPro" id="IPR027417">
    <property type="entry name" value="P-loop_NTPase"/>
</dbReference>
<dbReference type="Pfam" id="PF00271">
    <property type="entry name" value="Helicase_C"/>
    <property type="match status" value="1"/>
</dbReference>
<keyword evidence="3" id="KW-0378">Hydrolase</keyword>
<evidence type="ECO:0000313" key="4">
    <source>
        <dbReference type="Proteomes" id="UP001642464"/>
    </source>
</evidence>
<feature type="region of interest" description="Disordered" evidence="1">
    <location>
        <begin position="65"/>
        <end position="105"/>
    </location>
</feature>
<keyword evidence="3" id="KW-0547">Nucleotide-binding</keyword>
<comment type="caution">
    <text evidence="3">The sequence shown here is derived from an EMBL/GenBank/DDBJ whole genome shotgun (WGS) entry which is preliminary data.</text>
</comment>
<evidence type="ECO:0000256" key="1">
    <source>
        <dbReference type="SAM" id="MobiDB-lite"/>
    </source>
</evidence>
<name>A0ABP0IS54_9DINO</name>